<accession>A0A834ST17</accession>
<sequence length="87" mass="10208">MGDRISTWRLSHHHHLSSFNCFLPYEKNEIRDSDCLFLLFFGWTATYDCLPETLSPPRVPLFADNHRSVPDTCPFRITVRFTSDGHH</sequence>
<comment type="caution">
    <text evidence="1">The sequence shown here is derived from an EMBL/GenBank/DDBJ whole genome shotgun (WGS) entry which is preliminary data.</text>
</comment>
<organism evidence="1 2">
    <name type="scientific">Senna tora</name>
    <dbReference type="NCBI Taxonomy" id="362788"/>
    <lineage>
        <taxon>Eukaryota</taxon>
        <taxon>Viridiplantae</taxon>
        <taxon>Streptophyta</taxon>
        <taxon>Embryophyta</taxon>
        <taxon>Tracheophyta</taxon>
        <taxon>Spermatophyta</taxon>
        <taxon>Magnoliopsida</taxon>
        <taxon>eudicotyledons</taxon>
        <taxon>Gunneridae</taxon>
        <taxon>Pentapetalae</taxon>
        <taxon>rosids</taxon>
        <taxon>fabids</taxon>
        <taxon>Fabales</taxon>
        <taxon>Fabaceae</taxon>
        <taxon>Caesalpinioideae</taxon>
        <taxon>Cassia clade</taxon>
        <taxon>Senna</taxon>
    </lineage>
</organism>
<reference evidence="1" key="1">
    <citation type="submission" date="2020-09" db="EMBL/GenBank/DDBJ databases">
        <title>Genome-Enabled Discovery of Anthraquinone Biosynthesis in Senna tora.</title>
        <authorList>
            <person name="Kang S.-H."/>
            <person name="Pandey R.P."/>
            <person name="Lee C.-M."/>
            <person name="Sim J.-S."/>
            <person name="Jeong J.-T."/>
            <person name="Choi B.-S."/>
            <person name="Jung M."/>
            <person name="Ginzburg D."/>
            <person name="Zhao K."/>
            <person name="Won S.Y."/>
            <person name="Oh T.-J."/>
            <person name="Yu Y."/>
            <person name="Kim N.-H."/>
            <person name="Lee O.R."/>
            <person name="Lee T.-H."/>
            <person name="Bashyal P."/>
            <person name="Kim T.-S."/>
            <person name="Lee W.-H."/>
            <person name="Kawkins C."/>
            <person name="Kim C.-K."/>
            <person name="Kim J.S."/>
            <person name="Ahn B.O."/>
            <person name="Rhee S.Y."/>
            <person name="Sohng J.K."/>
        </authorList>
    </citation>
    <scope>NUCLEOTIDE SEQUENCE</scope>
    <source>
        <tissue evidence="1">Leaf</tissue>
    </source>
</reference>
<dbReference type="AlphaFoldDB" id="A0A834ST17"/>
<protein>
    <submittedName>
        <fullName evidence="1">Uncharacterized protein</fullName>
    </submittedName>
</protein>
<dbReference type="EMBL" id="JAAIUW010000011">
    <property type="protein sequence ID" value="KAF7809785.1"/>
    <property type="molecule type" value="Genomic_DNA"/>
</dbReference>
<keyword evidence="2" id="KW-1185">Reference proteome</keyword>
<name>A0A834ST17_9FABA</name>
<proteinExistence type="predicted"/>
<evidence type="ECO:0000313" key="2">
    <source>
        <dbReference type="Proteomes" id="UP000634136"/>
    </source>
</evidence>
<evidence type="ECO:0000313" key="1">
    <source>
        <dbReference type="EMBL" id="KAF7809785.1"/>
    </source>
</evidence>
<gene>
    <name evidence="1" type="ORF">G2W53_036528</name>
</gene>
<dbReference type="Proteomes" id="UP000634136">
    <property type="component" value="Unassembled WGS sequence"/>
</dbReference>